<accession>L8J6Z0</accession>
<dbReference type="Proteomes" id="UP000011134">
    <property type="component" value="Unassembled WGS sequence"/>
</dbReference>
<sequence length="38" mass="4303">MIDLFEFIGEMPDERFSPCLLVFGMLGMAYVLTKSDSV</sequence>
<organism evidence="1 2">
    <name type="scientific">Photobacterium marinum</name>
    <dbReference type="NCBI Taxonomy" id="1056511"/>
    <lineage>
        <taxon>Bacteria</taxon>
        <taxon>Pseudomonadati</taxon>
        <taxon>Pseudomonadota</taxon>
        <taxon>Gammaproteobacteria</taxon>
        <taxon>Vibrionales</taxon>
        <taxon>Vibrionaceae</taxon>
        <taxon>Photobacterium</taxon>
    </lineage>
</organism>
<protein>
    <submittedName>
        <fullName evidence="1">Uncharacterized protein</fullName>
    </submittedName>
</protein>
<evidence type="ECO:0000313" key="2">
    <source>
        <dbReference type="Proteomes" id="UP000011134"/>
    </source>
</evidence>
<dbReference type="AlphaFoldDB" id="L8J6Z0"/>
<proteinExistence type="predicted"/>
<keyword evidence="2" id="KW-1185">Reference proteome</keyword>
<dbReference type="EMBL" id="AMZO01000024">
    <property type="protein sequence ID" value="ELR64620.1"/>
    <property type="molecule type" value="Genomic_DNA"/>
</dbReference>
<name>L8J6Z0_9GAMM</name>
<gene>
    <name evidence="1" type="ORF">C942_02313</name>
</gene>
<dbReference type="PATRIC" id="fig|1056511.3.peg.3388"/>
<evidence type="ECO:0000313" key="1">
    <source>
        <dbReference type="EMBL" id="ELR64620.1"/>
    </source>
</evidence>
<comment type="caution">
    <text evidence="1">The sequence shown here is derived from an EMBL/GenBank/DDBJ whole genome shotgun (WGS) entry which is preliminary data.</text>
</comment>
<reference evidence="1 2" key="1">
    <citation type="submission" date="2012-12" db="EMBL/GenBank/DDBJ databases">
        <title>Genome Assembly of Photobacterium sp. AK15.</title>
        <authorList>
            <person name="Khatri I."/>
            <person name="Vaidya B."/>
            <person name="Srinivas T.N.R."/>
            <person name="Subramanian S."/>
            <person name="Pinnaka A."/>
        </authorList>
    </citation>
    <scope>NUCLEOTIDE SEQUENCE [LARGE SCALE GENOMIC DNA]</scope>
    <source>
        <strain evidence="1 2">AK15</strain>
    </source>
</reference>